<comment type="domain">
    <text evidence="5">The RxLR-dEER motif acts to carry the protein into the host cell cytoplasm through binding to cell surface phosphatidylinositol-3-phosphate.</text>
</comment>
<sequence>MRSASTTGTRLTYIIAAVSAATLHVSGAAPPTIKDSNSNLASTIGTTEENGDRMLRKVKEGPVSEENDEERTGGALGKWFR</sequence>
<dbReference type="OrthoDB" id="97649at2759"/>
<evidence type="ECO:0000256" key="4">
    <source>
        <dbReference type="ARBA" id="ARBA00022729"/>
    </source>
</evidence>
<accession>E0W4P0</accession>
<feature type="signal peptide" evidence="5">
    <location>
        <begin position="1"/>
        <end position="28"/>
    </location>
</feature>
<reference evidence="9" key="1">
    <citation type="journal article" date="2011" name="Plant Cell">
        <title>Transcriptional programming and functional interactions within the Phytophthora sojae RXLR effector repertoire.</title>
        <authorList>
            <person name="Wang Q."/>
            <person name="Han C."/>
            <person name="Ferreira A.O."/>
            <person name="Yu X."/>
            <person name="Ye W."/>
            <person name="Tripathy S."/>
            <person name="Kale S.D."/>
            <person name="Gu B."/>
            <person name="Sheng Y."/>
            <person name="Sui Y."/>
            <person name="Wang X."/>
            <person name="Zhang Z."/>
            <person name="Cheng B."/>
            <person name="Dong S."/>
            <person name="Shan W."/>
            <person name="Zheng X."/>
            <person name="Dou D."/>
            <person name="Tyler B.M."/>
            <person name="Wang Y."/>
        </authorList>
    </citation>
    <scope>NUCLEOTIDE SEQUENCE</scope>
    <source>
        <strain evidence="7">P7064</strain>
        <strain evidence="8">P7074</strain>
        <strain evidence="9">P7076</strain>
    </source>
</reference>
<keyword evidence="3 5" id="KW-0964">Secreted</keyword>
<dbReference type="KEGG" id="psoj:PHYSODRAFT_317084"/>
<feature type="compositionally biased region" description="Basic and acidic residues" evidence="6">
    <location>
        <begin position="50"/>
        <end position="62"/>
    </location>
</feature>
<dbReference type="VEuPathDB" id="FungiDB:PHYSODRAFT_317084"/>
<feature type="compositionally biased region" description="Polar residues" evidence="6">
    <location>
        <begin position="34"/>
        <end position="48"/>
    </location>
</feature>
<feature type="chain" id="PRO_5007652980" description="RxLR effector protein" evidence="5">
    <location>
        <begin position="29"/>
        <end position="81"/>
    </location>
</feature>
<proteinExistence type="inferred from homology"/>
<feature type="region of interest" description="Disordered" evidence="6">
    <location>
        <begin position="28"/>
        <end position="81"/>
    </location>
</feature>
<dbReference type="EMBL" id="JN253747">
    <property type="protein sequence ID" value="AEK80560.1"/>
    <property type="molecule type" value="Genomic_DNA"/>
</dbReference>
<organism evidence="9">
    <name type="scientific">Phytophthora sojae</name>
    <name type="common">Soybean stem and root rot agent</name>
    <name type="synonym">Phytophthora megasperma f. sp. glycines</name>
    <dbReference type="NCBI Taxonomy" id="67593"/>
    <lineage>
        <taxon>Eukaryota</taxon>
        <taxon>Sar</taxon>
        <taxon>Stramenopiles</taxon>
        <taxon>Oomycota</taxon>
        <taxon>Peronosporomycetes</taxon>
        <taxon>Peronosporales</taxon>
        <taxon>Peronosporaceae</taxon>
        <taxon>Phytophthora</taxon>
    </lineage>
</organism>
<dbReference type="OMA" id="NWFIHGS"/>
<evidence type="ECO:0000256" key="3">
    <source>
        <dbReference type="ARBA" id="ARBA00022525"/>
    </source>
</evidence>
<evidence type="ECO:0000256" key="5">
    <source>
        <dbReference type="RuleBase" id="RU367124"/>
    </source>
</evidence>
<dbReference type="RefSeq" id="XP_009531845.1">
    <property type="nucleotide sequence ID" value="XM_009533550.1"/>
</dbReference>
<evidence type="ECO:0000313" key="9">
    <source>
        <dbReference type="EMBL" id="AEK80562.1"/>
    </source>
</evidence>
<evidence type="ECO:0000256" key="2">
    <source>
        <dbReference type="ARBA" id="ARBA00010400"/>
    </source>
</evidence>
<gene>
    <name evidence="9" type="primary">Avh</name>
</gene>
<dbReference type="AlphaFoldDB" id="E0W4P0"/>
<comment type="function">
    <text evidence="5">Effector that suppresses plant defense responses during pathogen infection.</text>
</comment>
<dbReference type="EMBL" id="JN253749">
    <property type="protein sequence ID" value="AEK80562.1"/>
    <property type="molecule type" value="Genomic_DNA"/>
</dbReference>
<dbReference type="EMBL" id="JN253748">
    <property type="protein sequence ID" value="AEK80561.1"/>
    <property type="molecule type" value="Genomic_DNA"/>
</dbReference>
<evidence type="ECO:0000256" key="1">
    <source>
        <dbReference type="ARBA" id="ARBA00004613"/>
    </source>
</evidence>
<comment type="similarity">
    <text evidence="2 5">Belongs to the RxLR effector family.</text>
</comment>
<name>E0W4P0_PHYSO</name>
<dbReference type="InterPro" id="IPR031825">
    <property type="entry name" value="RXLR"/>
</dbReference>
<comment type="subcellular location">
    <subcellularLocation>
        <location evidence="1 5">Secreted</location>
    </subcellularLocation>
</comment>
<keyword evidence="4 5" id="KW-0732">Signal</keyword>
<evidence type="ECO:0000256" key="6">
    <source>
        <dbReference type="SAM" id="MobiDB-lite"/>
    </source>
</evidence>
<dbReference type="Pfam" id="PF16810">
    <property type="entry name" value="RXLR"/>
    <property type="match status" value="1"/>
</dbReference>
<evidence type="ECO:0000313" key="8">
    <source>
        <dbReference type="EMBL" id="AEK80561.1"/>
    </source>
</evidence>
<protein>
    <recommendedName>
        <fullName evidence="5">RxLR effector protein</fullName>
    </recommendedName>
</protein>
<evidence type="ECO:0000313" key="7">
    <source>
        <dbReference type="EMBL" id="AEK80560.1"/>
    </source>
</evidence>